<reference evidence="3" key="1">
    <citation type="journal article" date="2019" name="Int. J. Syst. Evol. Microbiol.">
        <title>The Global Catalogue of Microorganisms (GCM) 10K type strain sequencing project: providing services to taxonomists for standard genome sequencing and annotation.</title>
        <authorList>
            <consortium name="The Broad Institute Genomics Platform"/>
            <consortium name="The Broad Institute Genome Sequencing Center for Infectious Disease"/>
            <person name="Wu L."/>
            <person name="Ma J."/>
        </authorList>
    </citation>
    <scope>NUCLEOTIDE SEQUENCE [LARGE SCALE GENOMIC DNA]</scope>
    <source>
        <strain evidence="3">CGMCC 4.7289</strain>
    </source>
</reference>
<sequence>MTTPAVTDMGTPTATPPTVRGAVVLLSAQAVAAAAITIFLVYEDLTVGGASQRLAWAVTGTAVVIGALLVLLARSVARYRRWARDIAVALNLTFLAPAYYMIVGELAWLGVIVGLICLATIAMLVAPPTNRAVGEAGFSL</sequence>
<keyword evidence="1" id="KW-0812">Transmembrane</keyword>
<evidence type="ECO:0000313" key="3">
    <source>
        <dbReference type="Proteomes" id="UP001595816"/>
    </source>
</evidence>
<dbReference type="RefSeq" id="WP_253760444.1">
    <property type="nucleotide sequence ID" value="NZ_JAMZDZ010000001.1"/>
</dbReference>
<dbReference type="Proteomes" id="UP001595816">
    <property type="component" value="Unassembled WGS sequence"/>
</dbReference>
<proteinExistence type="predicted"/>
<evidence type="ECO:0000313" key="2">
    <source>
        <dbReference type="EMBL" id="MFC4136660.1"/>
    </source>
</evidence>
<dbReference type="EMBL" id="JBHSAY010000033">
    <property type="protein sequence ID" value="MFC4136660.1"/>
    <property type="molecule type" value="Genomic_DNA"/>
</dbReference>
<evidence type="ECO:0000256" key="1">
    <source>
        <dbReference type="SAM" id="Phobius"/>
    </source>
</evidence>
<organism evidence="2 3">
    <name type="scientific">Hamadaea flava</name>
    <dbReference type="NCBI Taxonomy" id="1742688"/>
    <lineage>
        <taxon>Bacteria</taxon>
        <taxon>Bacillati</taxon>
        <taxon>Actinomycetota</taxon>
        <taxon>Actinomycetes</taxon>
        <taxon>Micromonosporales</taxon>
        <taxon>Micromonosporaceae</taxon>
        <taxon>Hamadaea</taxon>
    </lineage>
</organism>
<accession>A0ABV8M0W9</accession>
<feature type="transmembrane region" description="Helical" evidence="1">
    <location>
        <begin position="21"/>
        <end position="42"/>
    </location>
</feature>
<feature type="transmembrane region" description="Helical" evidence="1">
    <location>
        <begin position="108"/>
        <end position="126"/>
    </location>
</feature>
<protein>
    <recommendedName>
        <fullName evidence="4">Integral membrane protein</fullName>
    </recommendedName>
</protein>
<evidence type="ECO:0008006" key="4">
    <source>
        <dbReference type="Google" id="ProtNLM"/>
    </source>
</evidence>
<feature type="transmembrane region" description="Helical" evidence="1">
    <location>
        <begin position="54"/>
        <end position="73"/>
    </location>
</feature>
<keyword evidence="3" id="KW-1185">Reference proteome</keyword>
<keyword evidence="1" id="KW-1133">Transmembrane helix</keyword>
<keyword evidence="1" id="KW-0472">Membrane</keyword>
<feature type="transmembrane region" description="Helical" evidence="1">
    <location>
        <begin position="85"/>
        <end position="102"/>
    </location>
</feature>
<gene>
    <name evidence="2" type="ORF">ACFOZ4_39150</name>
</gene>
<comment type="caution">
    <text evidence="2">The sequence shown here is derived from an EMBL/GenBank/DDBJ whole genome shotgun (WGS) entry which is preliminary data.</text>
</comment>
<name>A0ABV8M0W9_9ACTN</name>